<feature type="compositionally biased region" description="Low complexity" evidence="9">
    <location>
        <begin position="107"/>
        <end position="118"/>
    </location>
</feature>
<dbReference type="Pfam" id="PF02891">
    <property type="entry name" value="zf-MIZ"/>
    <property type="match status" value="1"/>
</dbReference>
<feature type="region of interest" description="Disordered" evidence="9">
    <location>
        <begin position="393"/>
        <end position="520"/>
    </location>
</feature>
<name>A0A2K0T7I6_9HYPO</name>
<keyword evidence="6" id="KW-0833">Ubl conjugation pathway</keyword>
<protein>
    <recommendedName>
        <fullName evidence="15">MIZ/SP-RING zinc finger</fullName>
    </recommendedName>
</protein>
<comment type="similarity">
    <text evidence="2">Belongs to the PIAS family.</text>
</comment>
<dbReference type="OrthoDB" id="28127at2759"/>
<feature type="domain" description="SAP" evidence="10">
    <location>
        <begin position="23"/>
        <end position="57"/>
    </location>
</feature>
<evidence type="ECO:0000256" key="1">
    <source>
        <dbReference type="ARBA" id="ARBA00004718"/>
    </source>
</evidence>
<dbReference type="GO" id="GO:0000785">
    <property type="term" value="C:chromatin"/>
    <property type="evidence" value="ECO:0007669"/>
    <property type="project" value="TreeGrafter"/>
</dbReference>
<feature type="region of interest" description="Disordered" evidence="9">
    <location>
        <begin position="80"/>
        <end position="118"/>
    </location>
</feature>
<dbReference type="InterPro" id="IPR004181">
    <property type="entry name" value="Znf_MIZ"/>
</dbReference>
<evidence type="ECO:0000259" key="10">
    <source>
        <dbReference type="PROSITE" id="PS50800"/>
    </source>
</evidence>
<dbReference type="InterPro" id="IPR038654">
    <property type="entry name" value="PINIT_sf"/>
</dbReference>
<dbReference type="Pfam" id="PF14324">
    <property type="entry name" value="PINIT"/>
    <property type="match status" value="1"/>
</dbReference>
<gene>
    <name evidence="13" type="ORF">TGAMA5MH_06589</name>
</gene>
<dbReference type="EMBL" id="MTYH01000057">
    <property type="protein sequence ID" value="PNP41488.1"/>
    <property type="molecule type" value="Genomic_DNA"/>
</dbReference>
<evidence type="ECO:0000313" key="13">
    <source>
        <dbReference type="EMBL" id="PNP41488.1"/>
    </source>
</evidence>
<dbReference type="GO" id="GO:0016925">
    <property type="term" value="P:protein sumoylation"/>
    <property type="evidence" value="ECO:0007669"/>
    <property type="project" value="UniProtKB-UniPathway"/>
</dbReference>
<dbReference type="InterPro" id="IPR003034">
    <property type="entry name" value="SAP_dom"/>
</dbReference>
<reference evidence="13 14" key="1">
    <citation type="submission" date="2017-02" db="EMBL/GenBank/DDBJ databases">
        <title>Genomes of Trichoderma spp. with biocontrol activity.</title>
        <authorList>
            <person name="Gardiner D."/>
            <person name="Kazan K."/>
            <person name="Vos C."/>
            <person name="Harvey P."/>
        </authorList>
    </citation>
    <scope>NUCLEOTIDE SEQUENCE [LARGE SCALE GENOMIC DNA]</scope>
    <source>
        <strain evidence="13 14">A5MH</strain>
    </source>
</reference>
<organism evidence="13 14">
    <name type="scientific">Trichoderma gamsii</name>
    <dbReference type="NCBI Taxonomy" id="398673"/>
    <lineage>
        <taxon>Eukaryota</taxon>
        <taxon>Fungi</taxon>
        <taxon>Dikarya</taxon>
        <taxon>Ascomycota</taxon>
        <taxon>Pezizomycotina</taxon>
        <taxon>Sordariomycetes</taxon>
        <taxon>Hypocreomycetidae</taxon>
        <taxon>Hypocreales</taxon>
        <taxon>Hypocreaceae</taxon>
        <taxon>Trichoderma</taxon>
    </lineage>
</organism>
<dbReference type="Gene3D" id="2.60.120.780">
    <property type="entry name" value="PINIT domain"/>
    <property type="match status" value="1"/>
</dbReference>
<keyword evidence="5 8" id="KW-0863">Zinc-finger</keyword>
<dbReference type="PANTHER" id="PTHR10782:SF4">
    <property type="entry name" value="TONALLI, ISOFORM E"/>
    <property type="match status" value="1"/>
</dbReference>
<comment type="caution">
    <text evidence="13">The sequence shown here is derived from an EMBL/GenBank/DDBJ whole genome shotgun (WGS) entry which is preliminary data.</text>
</comment>
<keyword evidence="3" id="KW-0808">Transferase</keyword>
<evidence type="ECO:0000259" key="12">
    <source>
        <dbReference type="PROSITE" id="PS51466"/>
    </source>
</evidence>
<evidence type="ECO:0000313" key="14">
    <source>
        <dbReference type="Proteomes" id="UP000236546"/>
    </source>
</evidence>
<sequence>MASPNMNSISRQDVTTLLRQVQGNSLFNRQLSSVCQVNGLKSTGVKAELQRRIVHLINETFANGDVARFHQVRQSIYNASAQRASPSKAATARSNGSVAAQPIPNLSTPSGSPYGTTGYPGRPYGQVSANGISSPYGSAMYGFSFKPSPFYSVESAVSGLRTFMTQHRNTVTIPLRLADHPILQRCSDDKSYRIMVFCANDDSGLQDVAFPHQSELRVNGDEIKANLRGLKNKPGSTRPVDITNALRLRSNYMNNIEFTYALTNKKFYLIVNLCKTTSVDELVATISSRRKISEDSVISELNKIAQDPDVVATSQVLSLKCPLSYMRLQVPCRSLSCTHLQCFDATSYLQLQEQGPQWLCPICNKSAPFDQLAVDGYVKAILEKTSKNLETVTIEPNGKWSSKPPKEDSSPSRPRGAPVEDDEDDDLEVSEIIIGGRRLETPKKLSHCTDTPSSGGRDHSSTAPRGSHSAKRPAPAVIDLTLSSDDEEPIQRPSKRQHTYTYHRGTTPPFLSESPVNYQP</sequence>
<keyword evidence="4" id="KW-0479">Metal-binding</keyword>
<dbReference type="AlphaFoldDB" id="A0A2K0T7I6"/>
<evidence type="ECO:0000256" key="7">
    <source>
        <dbReference type="ARBA" id="ARBA00022833"/>
    </source>
</evidence>
<evidence type="ECO:0000256" key="5">
    <source>
        <dbReference type="ARBA" id="ARBA00022771"/>
    </source>
</evidence>
<evidence type="ECO:0000259" key="11">
    <source>
        <dbReference type="PROSITE" id="PS51044"/>
    </source>
</evidence>
<dbReference type="InterPro" id="IPR031141">
    <property type="entry name" value="SIZ1/2_SP-RING"/>
</dbReference>
<dbReference type="Gene3D" id="3.30.40.10">
    <property type="entry name" value="Zinc/RING finger domain, C3HC4 (zinc finger)"/>
    <property type="match status" value="1"/>
</dbReference>
<evidence type="ECO:0000256" key="9">
    <source>
        <dbReference type="SAM" id="MobiDB-lite"/>
    </source>
</evidence>
<keyword evidence="7" id="KW-0862">Zinc</keyword>
<evidence type="ECO:0000256" key="8">
    <source>
        <dbReference type="PROSITE-ProRule" id="PRU00452"/>
    </source>
</evidence>
<accession>A0A2K0T7I6</accession>
<evidence type="ECO:0000256" key="3">
    <source>
        <dbReference type="ARBA" id="ARBA00022679"/>
    </source>
</evidence>
<evidence type="ECO:0000256" key="2">
    <source>
        <dbReference type="ARBA" id="ARBA00005383"/>
    </source>
</evidence>
<comment type="pathway">
    <text evidence="1">Protein modification; protein sumoylation.</text>
</comment>
<dbReference type="Proteomes" id="UP000236546">
    <property type="component" value="Unassembled WGS sequence"/>
</dbReference>
<dbReference type="PROSITE" id="PS51044">
    <property type="entry name" value="ZF_SP_RING"/>
    <property type="match status" value="1"/>
</dbReference>
<dbReference type="InterPro" id="IPR023321">
    <property type="entry name" value="PINIT"/>
</dbReference>
<dbReference type="PROSITE" id="PS50800">
    <property type="entry name" value="SAP"/>
    <property type="match status" value="1"/>
</dbReference>
<feature type="domain" description="SP-RING-type" evidence="11">
    <location>
        <begin position="306"/>
        <end position="391"/>
    </location>
</feature>
<dbReference type="GO" id="GO:0061665">
    <property type="term" value="F:SUMO ligase activity"/>
    <property type="evidence" value="ECO:0007669"/>
    <property type="project" value="TreeGrafter"/>
</dbReference>
<evidence type="ECO:0008006" key="15">
    <source>
        <dbReference type="Google" id="ProtNLM"/>
    </source>
</evidence>
<feature type="compositionally biased region" description="Acidic residues" evidence="9">
    <location>
        <begin position="419"/>
        <end position="429"/>
    </location>
</feature>
<dbReference type="CDD" id="cd16792">
    <property type="entry name" value="SP-RING_Siz-like"/>
    <property type="match status" value="1"/>
</dbReference>
<dbReference type="PROSITE" id="PS51466">
    <property type="entry name" value="PINIT"/>
    <property type="match status" value="1"/>
</dbReference>
<dbReference type="GO" id="GO:0008270">
    <property type="term" value="F:zinc ion binding"/>
    <property type="evidence" value="ECO:0007669"/>
    <property type="project" value="UniProtKB-KW"/>
</dbReference>
<evidence type="ECO:0000256" key="6">
    <source>
        <dbReference type="ARBA" id="ARBA00022786"/>
    </source>
</evidence>
<evidence type="ECO:0000256" key="4">
    <source>
        <dbReference type="ARBA" id="ARBA00022723"/>
    </source>
</evidence>
<dbReference type="InterPro" id="IPR013083">
    <property type="entry name" value="Znf_RING/FYVE/PHD"/>
</dbReference>
<dbReference type="UniPathway" id="UPA00886"/>
<proteinExistence type="inferred from homology"/>
<feature type="domain" description="PINIT" evidence="12">
    <location>
        <begin position="132"/>
        <end position="277"/>
    </location>
</feature>
<dbReference type="PANTHER" id="PTHR10782">
    <property type="entry name" value="ZINC FINGER MIZ DOMAIN-CONTAINING PROTEIN"/>
    <property type="match status" value="1"/>
</dbReference>